<dbReference type="STRING" id="543379.A0A232FL33"/>
<comment type="catalytic activity">
    <reaction evidence="3">
        <text>tRNA(Tyr) + L-tyrosine + ATP = L-tyrosyl-tRNA(Tyr) + AMP + diphosphate + H(+)</text>
        <dbReference type="Rhea" id="RHEA:10220"/>
        <dbReference type="Rhea" id="RHEA-COMP:9706"/>
        <dbReference type="Rhea" id="RHEA-COMP:9707"/>
        <dbReference type="ChEBI" id="CHEBI:15378"/>
        <dbReference type="ChEBI" id="CHEBI:30616"/>
        <dbReference type="ChEBI" id="CHEBI:33019"/>
        <dbReference type="ChEBI" id="CHEBI:58315"/>
        <dbReference type="ChEBI" id="CHEBI:78442"/>
        <dbReference type="ChEBI" id="CHEBI:78536"/>
        <dbReference type="ChEBI" id="CHEBI:456215"/>
        <dbReference type="EC" id="6.1.1.1"/>
    </reaction>
</comment>
<dbReference type="InterPro" id="IPR050489">
    <property type="entry name" value="Tyr-tRNA_synthase"/>
</dbReference>
<sequence length="266" mass="31196">MQLGNIKTIVAEEIELTWTEKYKLINRNLEEWLGDDFLRTGVEVRVLFTDLYAYFDNMKDPWELSDLRTQSFEAAVNEMLKSIYVLLEKLEFVKEIYYPLFLGLSVKKKPKKAFREPGNITDNGFLSFSTSVLFSVLKKRENYLVCRTAEFGVLMLFLETMKNLEAVFAKQEIHNVNLKNVVEIFINKLLRPIKKEFTNDAKLKSLTVKAYPPPRKQLILSLINSSLWLMKLFLQNIRVGKIVDVQKHSDADSLYIEKIRCQFFRT</sequence>
<dbReference type="PANTHER" id="PTHR46264:SF4">
    <property type="entry name" value="TYROSINE--TRNA LIGASE, CYTOPLASMIC"/>
    <property type="match status" value="1"/>
</dbReference>
<reference evidence="4 5" key="1">
    <citation type="journal article" date="2017" name="Curr. Biol.">
        <title>The Evolution of Venom by Co-option of Single-Copy Genes.</title>
        <authorList>
            <person name="Martinson E.O."/>
            <person name="Mrinalini"/>
            <person name="Kelkar Y.D."/>
            <person name="Chang C.H."/>
            <person name="Werren J.H."/>
        </authorList>
    </citation>
    <scope>NUCLEOTIDE SEQUENCE [LARGE SCALE GENOMIC DNA]</scope>
    <source>
        <strain evidence="4 5">Alberta</strain>
        <tissue evidence="4">Whole body</tissue>
    </source>
</reference>
<dbReference type="Gene3D" id="1.10.240.10">
    <property type="entry name" value="Tyrosyl-Transfer RNA Synthetase"/>
    <property type="match status" value="1"/>
</dbReference>
<evidence type="ECO:0000256" key="1">
    <source>
        <dbReference type="ARBA" id="ARBA00013160"/>
    </source>
</evidence>
<dbReference type="Gene3D" id="2.40.50.140">
    <property type="entry name" value="Nucleic acid-binding proteins"/>
    <property type="match status" value="1"/>
</dbReference>
<comment type="caution">
    <text evidence="4">The sequence shown here is derived from an EMBL/GenBank/DDBJ whole genome shotgun (WGS) entry which is preliminary data.</text>
</comment>
<gene>
    <name evidence="4" type="ORF">TSAR_007783</name>
</gene>
<dbReference type="AlphaFoldDB" id="A0A232FL33"/>
<dbReference type="Proteomes" id="UP000215335">
    <property type="component" value="Unassembled WGS sequence"/>
</dbReference>
<dbReference type="Gene3D" id="3.40.50.620">
    <property type="entry name" value="HUPs"/>
    <property type="match status" value="1"/>
</dbReference>
<evidence type="ECO:0000313" key="5">
    <source>
        <dbReference type="Proteomes" id="UP000215335"/>
    </source>
</evidence>
<dbReference type="EC" id="6.1.1.1" evidence="1"/>
<keyword evidence="5" id="KW-1185">Reference proteome</keyword>
<evidence type="ECO:0000313" key="4">
    <source>
        <dbReference type="EMBL" id="OXU31209.1"/>
    </source>
</evidence>
<dbReference type="GO" id="GO:0005737">
    <property type="term" value="C:cytoplasm"/>
    <property type="evidence" value="ECO:0007669"/>
    <property type="project" value="TreeGrafter"/>
</dbReference>
<organism evidence="4 5">
    <name type="scientific">Trichomalopsis sarcophagae</name>
    <dbReference type="NCBI Taxonomy" id="543379"/>
    <lineage>
        <taxon>Eukaryota</taxon>
        <taxon>Metazoa</taxon>
        <taxon>Ecdysozoa</taxon>
        <taxon>Arthropoda</taxon>
        <taxon>Hexapoda</taxon>
        <taxon>Insecta</taxon>
        <taxon>Pterygota</taxon>
        <taxon>Neoptera</taxon>
        <taxon>Endopterygota</taxon>
        <taxon>Hymenoptera</taxon>
        <taxon>Apocrita</taxon>
        <taxon>Proctotrupomorpha</taxon>
        <taxon>Chalcidoidea</taxon>
        <taxon>Pteromalidae</taxon>
        <taxon>Pteromalinae</taxon>
        <taxon>Trichomalopsis</taxon>
    </lineage>
</organism>
<dbReference type="PANTHER" id="PTHR46264">
    <property type="entry name" value="TYROSINE-TRNA LIGASE"/>
    <property type="match status" value="1"/>
</dbReference>
<dbReference type="InterPro" id="IPR012340">
    <property type="entry name" value="NA-bd_OB-fold"/>
</dbReference>
<dbReference type="EMBL" id="NNAY01000076">
    <property type="protein sequence ID" value="OXU31209.1"/>
    <property type="molecule type" value="Genomic_DNA"/>
</dbReference>
<proteinExistence type="predicted"/>
<dbReference type="InterPro" id="IPR014729">
    <property type="entry name" value="Rossmann-like_a/b/a_fold"/>
</dbReference>
<evidence type="ECO:0000256" key="2">
    <source>
        <dbReference type="ARBA" id="ARBA00033323"/>
    </source>
</evidence>
<dbReference type="GO" id="GO:0004831">
    <property type="term" value="F:tyrosine-tRNA ligase activity"/>
    <property type="evidence" value="ECO:0007669"/>
    <property type="project" value="UniProtKB-EC"/>
</dbReference>
<accession>A0A232FL33</accession>
<dbReference type="GO" id="GO:0006437">
    <property type="term" value="P:tyrosyl-tRNA aminoacylation"/>
    <property type="evidence" value="ECO:0007669"/>
    <property type="project" value="TreeGrafter"/>
</dbReference>
<name>A0A232FL33_9HYME</name>
<evidence type="ECO:0000256" key="3">
    <source>
        <dbReference type="ARBA" id="ARBA00048248"/>
    </source>
</evidence>
<protein>
    <recommendedName>
        <fullName evidence="1">tyrosine--tRNA ligase</fullName>
        <ecNumber evidence="1">6.1.1.1</ecNumber>
    </recommendedName>
    <alternativeName>
        <fullName evidence="2">Tyrosyl-tRNA synthetase</fullName>
    </alternativeName>
</protein>